<dbReference type="PANTHER" id="PTHR45138">
    <property type="entry name" value="REGULATORY COMPONENTS OF SENSORY TRANSDUCTION SYSTEM"/>
    <property type="match status" value="1"/>
</dbReference>
<feature type="domain" description="GGDEF" evidence="1">
    <location>
        <begin position="336"/>
        <end position="470"/>
    </location>
</feature>
<organism evidence="2 3">
    <name type="scientific">Nocardioides iriomotensis</name>
    <dbReference type="NCBI Taxonomy" id="715784"/>
    <lineage>
        <taxon>Bacteria</taxon>
        <taxon>Bacillati</taxon>
        <taxon>Actinomycetota</taxon>
        <taxon>Actinomycetes</taxon>
        <taxon>Propionibacteriales</taxon>
        <taxon>Nocardioidaceae</taxon>
        <taxon>Nocardioides</taxon>
    </lineage>
</organism>
<dbReference type="CDD" id="cd01949">
    <property type="entry name" value="GGDEF"/>
    <property type="match status" value="2"/>
</dbReference>
<dbReference type="OrthoDB" id="23692at2"/>
<gene>
    <name evidence="2" type="ORF">ETU37_19220</name>
</gene>
<dbReference type="GO" id="GO:1902201">
    <property type="term" value="P:negative regulation of bacterial-type flagellum-dependent cell motility"/>
    <property type="evidence" value="ECO:0007669"/>
    <property type="project" value="TreeGrafter"/>
</dbReference>
<dbReference type="GO" id="GO:0005886">
    <property type="term" value="C:plasma membrane"/>
    <property type="evidence" value="ECO:0007669"/>
    <property type="project" value="TreeGrafter"/>
</dbReference>
<name>A0A4Q5IVD4_9ACTN</name>
<evidence type="ECO:0000313" key="2">
    <source>
        <dbReference type="EMBL" id="RYU09967.1"/>
    </source>
</evidence>
<accession>A0A4Q5IVD4</accession>
<reference evidence="2 3" key="1">
    <citation type="submission" date="2019-01" db="EMBL/GenBank/DDBJ databases">
        <title>Nocardioides guangzhouensis sp. nov., an actinobacterium isolated from soil.</title>
        <authorList>
            <person name="Fu Y."/>
            <person name="Cai Y."/>
            <person name="Lin Z."/>
            <person name="Chen P."/>
        </authorList>
    </citation>
    <scope>NUCLEOTIDE SEQUENCE [LARGE SCALE GENOMIC DNA]</scope>
    <source>
        <strain evidence="2 3">NBRC 105384</strain>
    </source>
</reference>
<dbReference type="InterPro" id="IPR000160">
    <property type="entry name" value="GGDEF_dom"/>
</dbReference>
<comment type="caution">
    <text evidence="2">The sequence shown here is derived from an EMBL/GenBank/DDBJ whole genome shotgun (WGS) entry which is preliminary data.</text>
</comment>
<evidence type="ECO:0000259" key="1">
    <source>
        <dbReference type="PROSITE" id="PS50887"/>
    </source>
</evidence>
<dbReference type="SMART" id="SM00267">
    <property type="entry name" value="GGDEF"/>
    <property type="match status" value="2"/>
</dbReference>
<dbReference type="SUPFAM" id="SSF55785">
    <property type="entry name" value="PYP-like sensor domain (PAS domain)"/>
    <property type="match status" value="1"/>
</dbReference>
<dbReference type="NCBIfam" id="TIGR00254">
    <property type="entry name" value="GGDEF"/>
    <property type="match status" value="2"/>
</dbReference>
<dbReference type="SUPFAM" id="SSF55073">
    <property type="entry name" value="Nucleotide cyclase"/>
    <property type="match status" value="2"/>
</dbReference>
<dbReference type="InterPro" id="IPR029787">
    <property type="entry name" value="Nucleotide_cyclase"/>
</dbReference>
<sequence>MGDDFSTTLLDLNPIAVVATDRKGSIRALNQRARHLLGPGARIGRRIVRLFHPADRRRAASYLESVSAAPPGAIMFFTGETVGGDDSGRFLHVHGRNLLGDPAARVLVLGLVDGTDARRREAELERHALYDALTGLPNRALFHERLQRVCAVDGPAGALVMVDLDGFKLVNDTFGHAVGDALLTQVARRVERVVPDDATFARLGGDEFAVLLPGLAPDVARKVAERLREDIAAPYPGFERPITASIGVSRVTDPSTSLREADVAMYAAKFSGRDCVVLYEPGLESVNRKSAEELRDVAALKAERDRLHVEARTDALTGLPNRRAMDEYVAAGHELGPAGLLFVDLDRFGLFNHLHTDQRGDETLREVGDALVTSCRGSDVVFRKGGEEFVVVLPGTVGEDAAAAGERFRRGVADLAIEHGGADDVPVVSVTIGVAWSGEGDLASALARASEAAYAAKVSGRRNSVTLADPA</sequence>
<dbReference type="GO" id="GO:0043709">
    <property type="term" value="P:cell adhesion involved in single-species biofilm formation"/>
    <property type="evidence" value="ECO:0007669"/>
    <property type="project" value="TreeGrafter"/>
</dbReference>
<dbReference type="Pfam" id="PF00990">
    <property type="entry name" value="GGDEF"/>
    <property type="match status" value="2"/>
</dbReference>
<dbReference type="CDD" id="cd00130">
    <property type="entry name" value="PAS"/>
    <property type="match status" value="1"/>
</dbReference>
<dbReference type="Proteomes" id="UP000291189">
    <property type="component" value="Unassembled WGS sequence"/>
</dbReference>
<dbReference type="GO" id="GO:0052621">
    <property type="term" value="F:diguanylate cyclase activity"/>
    <property type="evidence" value="ECO:0007669"/>
    <property type="project" value="TreeGrafter"/>
</dbReference>
<dbReference type="PROSITE" id="PS50887">
    <property type="entry name" value="GGDEF"/>
    <property type="match status" value="2"/>
</dbReference>
<evidence type="ECO:0000313" key="3">
    <source>
        <dbReference type="Proteomes" id="UP000291189"/>
    </source>
</evidence>
<dbReference type="InterPro" id="IPR050469">
    <property type="entry name" value="Diguanylate_Cyclase"/>
</dbReference>
<dbReference type="InterPro" id="IPR035965">
    <property type="entry name" value="PAS-like_dom_sf"/>
</dbReference>
<protein>
    <submittedName>
        <fullName evidence="2">Diguanylate cyclase</fullName>
    </submittedName>
</protein>
<dbReference type="InterPro" id="IPR000014">
    <property type="entry name" value="PAS"/>
</dbReference>
<feature type="domain" description="GGDEF" evidence="1">
    <location>
        <begin position="155"/>
        <end position="281"/>
    </location>
</feature>
<dbReference type="PANTHER" id="PTHR45138:SF9">
    <property type="entry name" value="DIGUANYLATE CYCLASE DGCM-RELATED"/>
    <property type="match status" value="1"/>
</dbReference>
<dbReference type="Pfam" id="PF13188">
    <property type="entry name" value="PAS_8"/>
    <property type="match status" value="1"/>
</dbReference>
<keyword evidence="3" id="KW-1185">Reference proteome</keyword>
<proteinExistence type="predicted"/>
<dbReference type="RefSeq" id="WP_129988964.1">
    <property type="nucleotide sequence ID" value="NZ_SDPU01000034.1"/>
</dbReference>
<dbReference type="EMBL" id="SDPU01000034">
    <property type="protein sequence ID" value="RYU09967.1"/>
    <property type="molecule type" value="Genomic_DNA"/>
</dbReference>
<dbReference type="Gene3D" id="3.30.450.20">
    <property type="entry name" value="PAS domain"/>
    <property type="match status" value="1"/>
</dbReference>
<dbReference type="AlphaFoldDB" id="A0A4Q5IVD4"/>
<dbReference type="SMART" id="SM00091">
    <property type="entry name" value="PAS"/>
    <property type="match status" value="1"/>
</dbReference>
<dbReference type="InterPro" id="IPR043128">
    <property type="entry name" value="Rev_trsase/Diguanyl_cyclase"/>
</dbReference>
<dbReference type="Gene3D" id="3.30.70.270">
    <property type="match status" value="2"/>
</dbReference>